<sequence>MAKFAAVVEFDPAIEEARLAVRPSHREYLGRLQSEGRLYSSGPWMDDTGALLIYEAADEDEVRAIMADDPYTPTGAFSRVRIKEWKQVFPPLV</sequence>
<comment type="similarity">
    <text evidence="1">Belongs to the YciI family.</text>
</comment>
<evidence type="ECO:0000313" key="3">
    <source>
        <dbReference type="EMBL" id="CAA9571058.1"/>
    </source>
</evidence>
<dbReference type="SUPFAM" id="SSF54909">
    <property type="entry name" value="Dimeric alpha+beta barrel"/>
    <property type="match status" value="1"/>
</dbReference>
<evidence type="ECO:0000259" key="2">
    <source>
        <dbReference type="Pfam" id="PF03795"/>
    </source>
</evidence>
<dbReference type="InterPro" id="IPR051807">
    <property type="entry name" value="Sec-metab_biosynth-assoc"/>
</dbReference>
<proteinExistence type="inferred from homology"/>
<dbReference type="PANTHER" id="PTHR33606">
    <property type="entry name" value="PROTEIN YCII"/>
    <property type="match status" value="1"/>
</dbReference>
<feature type="domain" description="YCII-related" evidence="2">
    <location>
        <begin position="3"/>
        <end position="86"/>
    </location>
</feature>
<dbReference type="AlphaFoldDB" id="A0A6J4VBP0"/>
<reference evidence="3" key="1">
    <citation type="submission" date="2020-02" db="EMBL/GenBank/DDBJ databases">
        <authorList>
            <person name="Meier V. D."/>
        </authorList>
    </citation>
    <scope>NUCLEOTIDE SEQUENCE</scope>
    <source>
        <strain evidence="3">AVDCRST_MAG49</strain>
    </source>
</reference>
<accession>A0A6J4VBP0</accession>
<protein>
    <recommendedName>
        <fullName evidence="2">YCII-related domain-containing protein</fullName>
    </recommendedName>
</protein>
<dbReference type="InterPro" id="IPR011008">
    <property type="entry name" value="Dimeric_a/b-barrel"/>
</dbReference>
<gene>
    <name evidence="3" type="ORF">AVDCRST_MAG49-3619</name>
</gene>
<dbReference type="PANTHER" id="PTHR33606:SF3">
    <property type="entry name" value="PROTEIN YCII"/>
    <property type="match status" value="1"/>
</dbReference>
<evidence type="ECO:0000256" key="1">
    <source>
        <dbReference type="ARBA" id="ARBA00007689"/>
    </source>
</evidence>
<dbReference type="InterPro" id="IPR005545">
    <property type="entry name" value="YCII"/>
</dbReference>
<dbReference type="Pfam" id="PF03795">
    <property type="entry name" value="YCII"/>
    <property type="match status" value="1"/>
</dbReference>
<organism evidence="3">
    <name type="scientific">uncultured Thermomicrobiales bacterium</name>
    <dbReference type="NCBI Taxonomy" id="1645740"/>
    <lineage>
        <taxon>Bacteria</taxon>
        <taxon>Pseudomonadati</taxon>
        <taxon>Thermomicrobiota</taxon>
        <taxon>Thermomicrobia</taxon>
        <taxon>Thermomicrobiales</taxon>
        <taxon>environmental samples</taxon>
    </lineage>
</organism>
<name>A0A6J4VBP0_9BACT</name>
<dbReference type="EMBL" id="CADCWG010000252">
    <property type="protein sequence ID" value="CAA9571058.1"/>
    <property type="molecule type" value="Genomic_DNA"/>
</dbReference>
<dbReference type="Gene3D" id="3.30.70.1060">
    <property type="entry name" value="Dimeric alpha+beta barrel"/>
    <property type="match status" value="1"/>
</dbReference>